<dbReference type="EMBL" id="LRGB01002937">
    <property type="protein sequence ID" value="KZS05409.1"/>
    <property type="molecule type" value="Genomic_DNA"/>
</dbReference>
<dbReference type="Proteomes" id="UP000076858">
    <property type="component" value="Unassembled WGS sequence"/>
</dbReference>
<evidence type="ECO:0000313" key="2">
    <source>
        <dbReference type="Proteomes" id="UP000076858"/>
    </source>
</evidence>
<organism evidence="1 2">
    <name type="scientific">Daphnia magna</name>
    <dbReference type="NCBI Taxonomy" id="35525"/>
    <lineage>
        <taxon>Eukaryota</taxon>
        <taxon>Metazoa</taxon>
        <taxon>Ecdysozoa</taxon>
        <taxon>Arthropoda</taxon>
        <taxon>Crustacea</taxon>
        <taxon>Branchiopoda</taxon>
        <taxon>Diplostraca</taxon>
        <taxon>Cladocera</taxon>
        <taxon>Anomopoda</taxon>
        <taxon>Daphniidae</taxon>
        <taxon>Daphnia</taxon>
    </lineage>
</organism>
<gene>
    <name evidence="1" type="ORF">APZ42_031420</name>
</gene>
<accession>A0A164MVT5</accession>
<keyword evidence="2" id="KW-1185">Reference proteome</keyword>
<evidence type="ECO:0000313" key="1">
    <source>
        <dbReference type="EMBL" id="KZS05409.1"/>
    </source>
</evidence>
<dbReference type="AlphaFoldDB" id="A0A164MVT5"/>
<proteinExistence type="predicted"/>
<reference evidence="1 2" key="1">
    <citation type="submission" date="2016-03" db="EMBL/GenBank/DDBJ databases">
        <title>EvidentialGene: Evidence-directed Construction of Genes on Genomes.</title>
        <authorList>
            <person name="Gilbert D.G."/>
            <person name="Choi J.-H."/>
            <person name="Mockaitis K."/>
            <person name="Colbourne J."/>
            <person name="Pfrender M."/>
        </authorList>
    </citation>
    <scope>NUCLEOTIDE SEQUENCE [LARGE SCALE GENOMIC DNA]</scope>
    <source>
        <strain evidence="1 2">Xinb3</strain>
        <tissue evidence="1">Complete organism</tissue>
    </source>
</reference>
<comment type="caution">
    <text evidence="1">The sequence shown here is derived from an EMBL/GenBank/DDBJ whole genome shotgun (WGS) entry which is preliminary data.</text>
</comment>
<name>A0A164MVT5_9CRUS</name>
<sequence>METIEGFPFSKMQRKTCVTEKFQAPGRIIIEEIKKSGNCREGCAGHRQCYSTLKLRRSLSVFDGLRNSPELARLMEYIFIGQNTVCKMTVVLQQLCDDMKITQKLLSHNKIKAHRKNETHTKNWILFTIWSRYQANEIIKTIHSTGFNKNWQFLFSS</sequence>
<protein>
    <submittedName>
        <fullName evidence="1">Uncharacterized protein</fullName>
    </submittedName>
</protein>